<evidence type="ECO:0000313" key="2">
    <source>
        <dbReference type="Proteomes" id="UP000324222"/>
    </source>
</evidence>
<dbReference type="Gene3D" id="2.120.10.30">
    <property type="entry name" value="TolB, C-terminal domain"/>
    <property type="match status" value="1"/>
</dbReference>
<dbReference type="EMBL" id="VSRR010083290">
    <property type="protein sequence ID" value="MPC90117.1"/>
    <property type="molecule type" value="Genomic_DNA"/>
</dbReference>
<evidence type="ECO:0000313" key="1">
    <source>
        <dbReference type="EMBL" id="MPC90117.1"/>
    </source>
</evidence>
<dbReference type="OrthoDB" id="423498at2759"/>
<dbReference type="AlphaFoldDB" id="A0A5B7J9I1"/>
<proteinExistence type="predicted"/>
<comment type="caution">
    <text evidence="1">The sequence shown here is derived from an EMBL/GenBank/DDBJ whole genome shotgun (WGS) entry which is preliminary data.</text>
</comment>
<dbReference type="Proteomes" id="UP000324222">
    <property type="component" value="Unassembled WGS sequence"/>
</dbReference>
<keyword evidence="2" id="KW-1185">Reference proteome</keyword>
<name>A0A5B7J9I1_PORTR</name>
<reference evidence="1 2" key="1">
    <citation type="submission" date="2019-05" db="EMBL/GenBank/DDBJ databases">
        <title>Another draft genome of Portunus trituberculatus and its Hox gene families provides insights of decapod evolution.</title>
        <authorList>
            <person name="Jeong J.-H."/>
            <person name="Song I."/>
            <person name="Kim S."/>
            <person name="Choi T."/>
            <person name="Kim D."/>
            <person name="Ryu S."/>
            <person name="Kim W."/>
        </authorList>
    </citation>
    <scope>NUCLEOTIDE SEQUENCE [LARGE SCALE GENOMIC DNA]</scope>
    <source>
        <tissue evidence="1">Muscle</tissue>
    </source>
</reference>
<accession>A0A5B7J9I1</accession>
<dbReference type="SUPFAM" id="SSF63829">
    <property type="entry name" value="Calcium-dependent phosphotriesterase"/>
    <property type="match status" value="1"/>
</dbReference>
<sequence>MAVVERLPVPCLKLGEGPHWLPQENCLLFVDVFTKALRKYNVDTKKEEVLYLGKSCGDGEGIVIVLVVAVVVLKVQDLDTFMTWDRNRRNTWLSHCTLSRPCTEIRVLKSVFLAHQPRVTNKNGLL</sequence>
<protein>
    <submittedName>
        <fullName evidence="1">Uncharacterized protein</fullName>
    </submittedName>
</protein>
<organism evidence="1 2">
    <name type="scientific">Portunus trituberculatus</name>
    <name type="common">Swimming crab</name>
    <name type="synonym">Neptunus trituberculatus</name>
    <dbReference type="NCBI Taxonomy" id="210409"/>
    <lineage>
        <taxon>Eukaryota</taxon>
        <taxon>Metazoa</taxon>
        <taxon>Ecdysozoa</taxon>
        <taxon>Arthropoda</taxon>
        <taxon>Crustacea</taxon>
        <taxon>Multicrustacea</taxon>
        <taxon>Malacostraca</taxon>
        <taxon>Eumalacostraca</taxon>
        <taxon>Eucarida</taxon>
        <taxon>Decapoda</taxon>
        <taxon>Pleocyemata</taxon>
        <taxon>Brachyura</taxon>
        <taxon>Eubrachyura</taxon>
        <taxon>Portunoidea</taxon>
        <taxon>Portunidae</taxon>
        <taxon>Portuninae</taxon>
        <taxon>Portunus</taxon>
    </lineage>
</organism>
<dbReference type="InterPro" id="IPR011042">
    <property type="entry name" value="6-blade_b-propeller_TolB-like"/>
</dbReference>
<gene>
    <name evidence="1" type="ORF">E2C01_085087</name>
</gene>